<reference evidence="1 2" key="1">
    <citation type="journal article" date="2017" name="Front. Microbiol.">
        <title>New Insights into the Diversity of the Genus Faecalibacterium.</title>
        <authorList>
            <person name="Benevides L."/>
            <person name="Burman S."/>
            <person name="Martin R."/>
            <person name="Robert V."/>
            <person name="Thomas M."/>
            <person name="Miquel S."/>
            <person name="Chain F."/>
            <person name="Sokol H."/>
            <person name="Bermudez-Humaran L.G."/>
            <person name="Morrison M."/>
            <person name="Langella P."/>
            <person name="Azevedo V.A."/>
            <person name="Chatel J.M."/>
            <person name="Soares S."/>
        </authorList>
    </citation>
    <scope>NUCLEOTIDE SEQUENCE [LARGE SCALE GENOMIC DNA]</scope>
    <source>
        <strain evidence="2">CNCM I-4541</strain>
    </source>
</reference>
<proteinExistence type="predicted"/>
<sequence length="575" mass="61416">MASAAETLKAYLHSARTPSEQALERIRAQLKKQYGTDVELTVSVEPELLSGYVLQVGDKVIDNSAKHMLETITAGTPDLATMQTRAEDYKPAAEASEGGTVVSAADGVVEVKGMDKAVYGEIVTFDTGAKGMVESVEPDRLGVMLFDDIEKVGVGTLVTRSGKRAGIPVGDGFLGRVISPLGEPIDGKGPIESVGYNPIEKQAPGILERQSVDTPLHTGILAIDSMFPIGRGQRELIIGDRQTGKTSIATDAILNQKDTGVLCIYVAIGQKASSIARVAGDLQKHGAMSYTTIVAATASDSAPLQYIAPYAGTALAEYFMAQGKSVLIVYDDLSKHAVAYRAISLLLRRSPGREAYPGDVFYLHSRLLERSCRMRDDLGGGSITALPIVETQAGDVSAYIPTNVISITDGQIFLESALFNAGNRPAVNVGLSVSRVGGAAQTKAMKKANANLRIELAQYKDMESFAQFSSDLDAETRRQLDHGKALMEMLKQPLYQPKSDAEQVVTLVLASHGMLDSLPTAELRSKTSAFVRQFRADVSGTMDKITATGKLEPEMVDAILNAWKAYAGGDSHAVQ</sequence>
<dbReference type="Proteomes" id="UP000220959">
    <property type="component" value="Unassembled WGS sequence"/>
</dbReference>
<protein>
    <submittedName>
        <fullName evidence="1">F0F1 ATP synthase subunit alpha</fullName>
    </submittedName>
</protein>
<organism evidence="1 2">
    <name type="scientific">Faecalibacterium langellae</name>
    <dbReference type="NCBI Taxonomy" id="3435293"/>
    <lineage>
        <taxon>Bacteria</taxon>
        <taxon>Bacillati</taxon>
        <taxon>Bacillota</taxon>
        <taxon>Clostridia</taxon>
        <taxon>Eubacteriales</taxon>
        <taxon>Oscillospiraceae</taxon>
        <taxon>Faecalibacterium</taxon>
    </lineage>
</organism>
<evidence type="ECO:0000313" key="2">
    <source>
        <dbReference type="Proteomes" id="UP000220959"/>
    </source>
</evidence>
<accession>A0ACC9CWG7</accession>
<gene>
    <name evidence="1" type="ORF">CGS49_09195</name>
</gene>
<dbReference type="EMBL" id="NMTR01000021">
    <property type="protein sequence ID" value="PDX60190.1"/>
    <property type="molecule type" value="Genomic_DNA"/>
</dbReference>
<name>A0ACC9CWG7_9FIRM</name>
<keyword evidence="2" id="KW-1185">Reference proteome</keyword>
<evidence type="ECO:0000313" key="1">
    <source>
        <dbReference type="EMBL" id="PDX60190.1"/>
    </source>
</evidence>
<comment type="caution">
    <text evidence="1">The sequence shown here is derived from an EMBL/GenBank/DDBJ whole genome shotgun (WGS) entry which is preliminary data.</text>
</comment>